<feature type="compositionally biased region" description="Basic and acidic residues" evidence="1">
    <location>
        <begin position="141"/>
        <end position="158"/>
    </location>
</feature>
<evidence type="ECO:0000313" key="2">
    <source>
        <dbReference type="EMBL" id="GJE90333.1"/>
    </source>
</evidence>
<comment type="caution">
    <text evidence="2">The sequence shown here is derived from an EMBL/GenBank/DDBJ whole genome shotgun (WGS) entry which is preliminary data.</text>
</comment>
<evidence type="ECO:0000313" key="3">
    <source>
        <dbReference type="Proteomes" id="UP000703269"/>
    </source>
</evidence>
<dbReference type="OrthoDB" id="2756677at2759"/>
<evidence type="ECO:0000256" key="1">
    <source>
        <dbReference type="SAM" id="MobiDB-lite"/>
    </source>
</evidence>
<feature type="region of interest" description="Disordered" evidence="1">
    <location>
        <begin position="100"/>
        <end position="253"/>
    </location>
</feature>
<gene>
    <name evidence="2" type="ORF">PsYK624_064630</name>
</gene>
<feature type="compositionally biased region" description="Polar residues" evidence="1">
    <location>
        <begin position="126"/>
        <end position="138"/>
    </location>
</feature>
<dbReference type="AlphaFoldDB" id="A0A9P3G6T0"/>
<reference evidence="2 3" key="1">
    <citation type="submission" date="2021-08" db="EMBL/GenBank/DDBJ databases">
        <title>Draft Genome Sequence of Phanerochaete sordida strain YK-624.</title>
        <authorList>
            <person name="Mori T."/>
            <person name="Dohra H."/>
            <person name="Suzuki T."/>
            <person name="Kawagishi H."/>
            <person name="Hirai H."/>
        </authorList>
    </citation>
    <scope>NUCLEOTIDE SEQUENCE [LARGE SCALE GENOMIC DNA]</scope>
    <source>
        <strain evidence="2 3">YK-624</strain>
    </source>
</reference>
<sequence>MSQADNASSIIRMIPAPPNWQTVRSAKSIPGMSDAEKLEFQKTLRLLKGKHLDESKLYAEQDSEQLKKVADAVCAQCPFLLQRYEGAWPIEALLRSRLQTSVSSARRPGSLRSPKAPKASRMKPNNGASTSIHASNGTLEGEMKDELDSSPELEEHLPPQRAVTNSQPTAPSSSTQSDVQAQERAGDAQHSSSREDTPPPATPAAEPAESAPRLENIRALVRSPRHAHFAQRPVLKQSVTKPRQEHADARALPTVASYPTTAALRTRLMNSSVVLAPRSDVGAVPAAPRPPSSVPSDASGVPAAPRQPSPVSSDATAVQYGQDGDAGERVVRDFLHSLVQPLDGLLPMFLQAGIRDEACLKALAGLSQEQKLQLLRADLELNILQSRIILDGLSRIS</sequence>
<keyword evidence="3" id="KW-1185">Reference proteome</keyword>
<name>A0A9P3G6T0_9APHY</name>
<feature type="compositionally biased region" description="Low complexity" evidence="1">
    <location>
        <begin position="166"/>
        <end position="177"/>
    </location>
</feature>
<feature type="region of interest" description="Disordered" evidence="1">
    <location>
        <begin position="282"/>
        <end position="321"/>
    </location>
</feature>
<feature type="compositionally biased region" description="Basic and acidic residues" evidence="1">
    <location>
        <begin position="184"/>
        <end position="197"/>
    </location>
</feature>
<organism evidence="2 3">
    <name type="scientific">Phanerochaete sordida</name>
    <dbReference type="NCBI Taxonomy" id="48140"/>
    <lineage>
        <taxon>Eukaryota</taxon>
        <taxon>Fungi</taxon>
        <taxon>Dikarya</taxon>
        <taxon>Basidiomycota</taxon>
        <taxon>Agaricomycotina</taxon>
        <taxon>Agaricomycetes</taxon>
        <taxon>Polyporales</taxon>
        <taxon>Phanerochaetaceae</taxon>
        <taxon>Phanerochaete</taxon>
    </lineage>
</organism>
<accession>A0A9P3G6T0</accession>
<protein>
    <submittedName>
        <fullName evidence="2">Uncharacterized protein</fullName>
    </submittedName>
</protein>
<dbReference type="EMBL" id="BPQB01000016">
    <property type="protein sequence ID" value="GJE90333.1"/>
    <property type="molecule type" value="Genomic_DNA"/>
</dbReference>
<proteinExistence type="predicted"/>
<dbReference type="Proteomes" id="UP000703269">
    <property type="component" value="Unassembled WGS sequence"/>
</dbReference>